<protein>
    <submittedName>
        <fullName evidence="1">Uncharacterized protein</fullName>
    </submittedName>
</protein>
<organism evidence="1 2">
    <name type="scientific">Taenia crassiceps</name>
    <dbReference type="NCBI Taxonomy" id="6207"/>
    <lineage>
        <taxon>Eukaryota</taxon>
        <taxon>Metazoa</taxon>
        <taxon>Spiralia</taxon>
        <taxon>Lophotrochozoa</taxon>
        <taxon>Platyhelminthes</taxon>
        <taxon>Cestoda</taxon>
        <taxon>Eucestoda</taxon>
        <taxon>Cyclophyllidea</taxon>
        <taxon>Taeniidae</taxon>
        <taxon>Taenia</taxon>
    </lineage>
</organism>
<keyword evidence="2" id="KW-1185">Reference proteome</keyword>
<dbReference type="EMBL" id="JAKROA010000004">
    <property type="protein sequence ID" value="KAL5107740.1"/>
    <property type="molecule type" value="Genomic_DNA"/>
</dbReference>
<accession>A0ABR4QE67</accession>
<evidence type="ECO:0000313" key="2">
    <source>
        <dbReference type="Proteomes" id="UP001651158"/>
    </source>
</evidence>
<reference evidence="1 2" key="1">
    <citation type="journal article" date="2022" name="Front. Cell. Infect. Microbiol.">
        <title>The Genomes of Two Strains of Taenia crassiceps the Animal Model for the Study of Human Cysticercosis.</title>
        <authorList>
            <person name="Bobes R.J."/>
            <person name="Estrada K."/>
            <person name="Rios-Valencia D.G."/>
            <person name="Calderon-Gallegos A."/>
            <person name="de la Torre P."/>
            <person name="Carrero J.C."/>
            <person name="Sanchez-Flores A."/>
            <person name="Laclette J.P."/>
        </authorList>
    </citation>
    <scope>NUCLEOTIDE SEQUENCE [LARGE SCALE GENOMIC DNA]</scope>
    <source>
        <strain evidence="1">WFUcys</strain>
    </source>
</reference>
<proteinExistence type="predicted"/>
<sequence length="88" mass="9758">MYEVIPHLIASFCHAIADSNFGLKDRPRCLAPALPMQHNGMVVQCMVQFFERLGFHHRRLGAKSGADSPVRTRCGAMGTTVNDNSRLC</sequence>
<comment type="caution">
    <text evidence="1">The sequence shown here is derived from an EMBL/GenBank/DDBJ whole genome shotgun (WGS) entry which is preliminary data.</text>
</comment>
<evidence type="ECO:0000313" key="1">
    <source>
        <dbReference type="EMBL" id="KAL5107740.1"/>
    </source>
</evidence>
<name>A0ABR4QE67_9CEST</name>
<gene>
    <name evidence="1" type="ORF">TcWFU_005184</name>
</gene>
<dbReference type="Proteomes" id="UP001651158">
    <property type="component" value="Unassembled WGS sequence"/>
</dbReference>